<keyword evidence="3" id="KW-1185">Reference proteome</keyword>
<proteinExistence type="predicted"/>
<reference evidence="2" key="2">
    <citation type="submission" date="2020-09" db="EMBL/GenBank/DDBJ databases">
        <authorList>
            <person name="Sun Q."/>
            <person name="Ohkuma M."/>
        </authorList>
    </citation>
    <scope>NUCLEOTIDE SEQUENCE</scope>
    <source>
        <strain evidence="2">JCM 15325</strain>
    </source>
</reference>
<organism evidence="2 3">
    <name type="scientific">Sporolactobacillus putidus</name>
    <dbReference type="NCBI Taxonomy" id="492735"/>
    <lineage>
        <taxon>Bacteria</taxon>
        <taxon>Bacillati</taxon>
        <taxon>Bacillota</taxon>
        <taxon>Bacilli</taxon>
        <taxon>Bacillales</taxon>
        <taxon>Sporolactobacillaceae</taxon>
        <taxon>Sporolactobacillus</taxon>
    </lineage>
</organism>
<sequence>MNETIREEIAAFRFGLRPQSFSGNFSQGSSMPFYEKLRDRPTPSRAASAPQ</sequence>
<feature type="region of interest" description="Disordered" evidence="1">
    <location>
        <begin position="23"/>
        <end position="51"/>
    </location>
</feature>
<reference evidence="2" key="1">
    <citation type="journal article" date="2014" name="Int. J. Syst. Evol. Microbiol.">
        <title>Complete genome sequence of Corynebacterium casei LMG S-19264T (=DSM 44701T), isolated from a smear-ripened cheese.</title>
        <authorList>
            <consortium name="US DOE Joint Genome Institute (JGI-PGF)"/>
            <person name="Walter F."/>
            <person name="Albersmeier A."/>
            <person name="Kalinowski J."/>
            <person name="Ruckert C."/>
        </authorList>
    </citation>
    <scope>NUCLEOTIDE SEQUENCE</scope>
    <source>
        <strain evidence="2">JCM 15325</strain>
    </source>
</reference>
<evidence type="ECO:0000313" key="3">
    <source>
        <dbReference type="Proteomes" id="UP000654670"/>
    </source>
</evidence>
<dbReference type="EMBL" id="BMOK01000012">
    <property type="protein sequence ID" value="GGL60320.1"/>
    <property type="molecule type" value="Genomic_DNA"/>
</dbReference>
<comment type="caution">
    <text evidence="2">The sequence shown here is derived from an EMBL/GenBank/DDBJ whole genome shotgun (WGS) entry which is preliminary data.</text>
</comment>
<gene>
    <name evidence="2" type="ORF">GCM10007968_25430</name>
</gene>
<evidence type="ECO:0000313" key="2">
    <source>
        <dbReference type="EMBL" id="GGL60320.1"/>
    </source>
</evidence>
<dbReference type="AlphaFoldDB" id="A0A917S7T3"/>
<dbReference type="Proteomes" id="UP000654670">
    <property type="component" value="Unassembled WGS sequence"/>
</dbReference>
<name>A0A917S7T3_9BACL</name>
<accession>A0A917S7T3</accession>
<evidence type="ECO:0000256" key="1">
    <source>
        <dbReference type="SAM" id="MobiDB-lite"/>
    </source>
</evidence>
<protein>
    <submittedName>
        <fullName evidence="2">Uncharacterized protein</fullName>
    </submittedName>
</protein>